<name>A0A5J4F871_MICAE</name>
<evidence type="ECO:0000313" key="4">
    <source>
        <dbReference type="Proteomes" id="UP000376575"/>
    </source>
</evidence>
<organism evidence="3 4">
    <name type="scientific">Microcystis aeruginosa NIES-4325</name>
    <dbReference type="NCBI Taxonomy" id="2569534"/>
    <lineage>
        <taxon>Bacteria</taxon>
        <taxon>Bacillati</taxon>
        <taxon>Cyanobacteriota</taxon>
        <taxon>Cyanophyceae</taxon>
        <taxon>Oscillatoriophycideae</taxon>
        <taxon>Chroococcales</taxon>
        <taxon>Microcystaceae</taxon>
        <taxon>Microcystis</taxon>
    </lineage>
</organism>
<dbReference type="Pfam" id="PF07589">
    <property type="entry name" value="PEP-CTERM"/>
    <property type="match status" value="1"/>
</dbReference>
<dbReference type="RefSeq" id="WP_238707227.1">
    <property type="nucleotide sequence ID" value="NZ_BJKP01000012.1"/>
</dbReference>
<reference evidence="3 4" key="1">
    <citation type="journal article" date="2019" name="FEMS Microbiol. Lett.">
        <title>A novel salt-tolerant genotype illuminates the sucrose gene evolution in freshwater bloom-forming cyanobacterium Microcystis aeruginosa.</title>
        <authorList>
            <person name="Tanabe Y."/>
            <person name="Yamaguchi H."/>
            <person name="Sano T."/>
            <person name="Kawachi M."/>
        </authorList>
    </citation>
    <scope>NUCLEOTIDE SEQUENCE [LARGE SCALE GENOMIC DNA]</scope>
    <source>
        <strain evidence="3 4">NIES-4325</strain>
    </source>
</reference>
<feature type="chain" id="PRO_5023860475" description="Ice-binding protein C-terminal domain-containing protein" evidence="1">
    <location>
        <begin position="39"/>
        <end position="248"/>
    </location>
</feature>
<dbReference type="NCBIfam" id="TIGR02595">
    <property type="entry name" value="PEP_CTERM"/>
    <property type="match status" value="1"/>
</dbReference>
<comment type="caution">
    <text evidence="3">The sequence shown here is derived from an EMBL/GenBank/DDBJ whole genome shotgun (WGS) entry which is preliminary data.</text>
</comment>
<evidence type="ECO:0000313" key="3">
    <source>
        <dbReference type="EMBL" id="GEA27139.1"/>
    </source>
</evidence>
<dbReference type="EMBL" id="BJKP01000012">
    <property type="protein sequence ID" value="GEA27139.1"/>
    <property type="molecule type" value="Genomic_DNA"/>
</dbReference>
<dbReference type="AlphaFoldDB" id="A0A5J4F871"/>
<proteinExistence type="predicted"/>
<feature type="domain" description="Ice-binding protein C-terminal" evidence="2">
    <location>
        <begin position="223"/>
        <end position="246"/>
    </location>
</feature>
<feature type="signal peptide" evidence="1">
    <location>
        <begin position="1"/>
        <end position="38"/>
    </location>
</feature>
<sequence>MMTTNKLTKTFASGLATLSIAAVSSVAGSMLLAPSARALTFVGNFEGVINDNSTVRDANGTIYDRIEVGDKAFYNFNFNTGTGTGDVLPGDGIDIFEVGGSWVFEYDHQGLDGLLNGTIEYDVHIIDDPSTPINEATANLYFDQIDFDTETAGPIGYLGTKNVYALDDLLNPVLTLKSINGSQDSGSILGENLKTIKVVDILTSSGGFLRGLDNDFTQSTHKVPEPGTILGLLTVGGLGLVSRFKKQK</sequence>
<dbReference type="Proteomes" id="UP000376575">
    <property type="component" value="Unassembled WGS sequence"/>
</dbReference>
<keyword evidence="1" id="KW-0732">Signal</keyword>
<accession>A0A5J4F871</accession>
<evidence type="ECO:0000259" key="2">
    <source>
        <dbReference type="Pfam" id="PF07589"/>
    </source>
</evidence>
<evidence type="ECO:0000256" key="1">
    <source>
        <dbReference type="SAM" id="SignalP"/>
    </source>
</evidence>
<gene>
    <name evidence="3" type="ORF">MiAbW_01699</name>
</gene>
<protein>
    <recommendedName>
        <fullName evidence="2">Ice-binding protein C-terminal domain-containing protein</fullName>
    </recommendedName>
</protein>
<dbReference type="InterPro" id="IPR013424">
    <property type="entry name" value="Ice-binding_C"/>
</dbReference>